<gene>
    <name evidence="7" type="ORF">UFOPK3267_01674</name>
</gene>
<dbReference type="PANTHER" id="PTHR47366">
    <property type="entry name" value="TWO-ON-TWO HEMOGLOBIN-3"/>
    <property type="match status" value="1"/>
</dbReference>
<sequence length="135" mass="15407">MSDNDDVTVYDAVGGMPFFERLAELFYVEVKGDPVLRPMYPDDDMEGAQRRLALFLAQFWGGPTTYMEERGHPMLRARHMPFPIGEAERDRWLVCIAAAVEELTEPGEIRELLMGYFVPAADAMRNEGLHQIRPS</sequence>
<dbReference type="InterPro" id="IPR012292">
    <property type="entry name" value="Globin/Proto"/>
</dbReference>
<dbReference type="GO" id="GO:0019825">
    <property type="term" value="F:oxygen binding"/>
    <property type="evidence" value="ECO:0007669"/>
    <property type="project" value="InterPro"/>
</dbReference>
<dbReference type="Gene3D" id="1.10.490.10">
    <property type="entry name" value="Globins"/>
    <property type="match status" value="1"/>
</dbReference>
<dbReference type="SUPFAM" id="SSF46458">
    <property type="entry name" value="Globin-like"/>
    <property type="match status" value="1"/>
</dbReference>
<dbReference type="PANTHER" id="PTHR47366:SF1">
    <property type="entry name" value="TWO-ON-TWO HEMOGLOBIN-3"/>
    <property type="match status" value="1"/>
</dbReference>
<keyword evidence="4" id="KW-0479">Metal-binding</keyword>
<dbReference type="GO" id="GO:0046872">
    <property type="term" value="F:metal ion binding"/>
    <property type="evidence" value="ECO:0007669"/>
    <property type="project" value="UniProtKB-KW"/>
</dbReference>
<evidence type="ECO:0000256" key="6">
    <source>
        <dbReference type="ARBA" id="ARBA00034496"/>
    </source>
</evidence>
<comment type="cofactor">
    <cofactor evidence="1">
        <name>heme</name>
        <dbReference type="ChEBI" id="CHEBI:30413"/>
    </cofactor>
</comment>
<evidence type="ECO:0000256" key="2">
    <source>
        <dbReference type="ARBA" id="ARBA00022448"/>
    </source>
</evidence>
<dbReference type="GO" id="GO:0005344">
    <property type="term" value="F:oxygen carrier activity"/>
    <property type="evidence" value="ECO:0007669"/>
    <property type="project" value="InterPro"/>
</dbReference>
<dbReference type="InterPro" id="IPR044203">
    <property type="entry name" value="GlbO/GLB3-like"/>
</dbReference>
<evidence type="ECO:0000256" key="1">
    <source>
        <dbReference type="ARBA" id="ARBA00001971"/>
    </source>
</evidence>
<evidence type="ECO:0000256" key="4">
    <source>
        <dbReference type="ARBA" id="ARBA00022723"/>
    </source>
</evidence>
<dbReference type="InterPro" id="IPR019795">
    <property type="entry name" value="Globin_bac-like_CS"/>
</dbReference>
<organism evidence="7">
    <name type="scientific">freshwater metagenome</name>
    <dbReference type="NCBI Taxonomy" id="449393"/>
    <lineage>
        <taxon>unclassified sequences</taxon>
        <taxon>metagenomes</taxon>
        <taxon>ecological metagenomes</taxon>
    </lineage>
</organism>
<dbReference type="AlphaFoldDB" id="A0A6J7C3J4"/>
<dbReference type="PROSITE" id="PS01213">
    <property type="entry name" value="GLOBIN_FAM_2"/>
    <property type="match status" value="1"/>
</dbReference>
<name>A0A6J7C3J4_9ZZZZ</name>
<keyword evidence="5" id="KW-0408">Iron</keyword>
<dbReference type="InterPro" id="IPR009050">
    <property type="entry name" value="Globin-like_sf"/>
</dbReference>
<evidence type="ECO:0000256" key="3">
    <source>
        <dbReference type="ARBA" id="ARBA00022617"/>
    </source>
</evidence>
<comment type="similarity">
    <text evidence="6">Belongs to the truncated hemoglobin family. Group II subfamily.</text>
</comment>
<dbReference type="GO" id="GO:0020037">
    <property type="term" value="F:heme binding"/>
    <property type="evidence" value="ECO:0007669"/>
    <property type="project" value="InterPro"/>
</dbReference>
<dbReference type="EMBL" id="CAFBIY010000092">
    <property type="protein sequence ID" value="CAB4851714.1"/>
    <property type="molecule type" value="Genomic_DNA"/>
</dbReference>
<protein>
    <submittedName>
        <fullName evidence="7">Unannotated protein</fullName>
    </submittedName>
</protein>
<dbReference type="CDD" id="cd14771">
    <property type="entry name" value="TrHb2_Mt-trHbO-like_O"/>
    <property type="match status" value="1"/>
</dbReference>
<dbReference type="Pfam" id="PF01152">
    <property type="entry name" value="Bac_globin"/>
    <property type="match status" value="1"/>
</dbReference>
<evidence type="ECO:0000313" key="7">
    <source>
        <dbReference type="EMBL" id="CAB4851714.1"/>
    </source>
</evidence>
<keyword evidence="2" id="KW-0813">Transport</keyword>
<accession>A0A6J7C3J4</accession>
<evidence type="ECO:0000256" key="5">
    <source>
        <dbReference type="ARBA" id="ARBA00023004"/>
    </source>
</evidence>
<proteinExistence type="inferred from homology"/>
<keyword evidence="3" id="KW-0349">Heme</keyword>
<dbReference type="InterPro" id="IPR001486">
    <property type="entry name" value="Hemoglobin_trunc"/>
</dbReference>
<reference evidence="7" key="1">
    <citation type="submission" date="2020-05" db="EMBL/GenBank/DDBJ databases">
        <authorList>
            <person name="Chiriac C."/>
            <person name="Salcher M."/>
            <person name="Ghai R."/>
            <person name="Kavagutti S V."/>
        </authorList>
    </citation>
    <scope>NUCLEOTIDE SEQUENCE</scope>
</reference>